<sequence>MFVFRWWIKGITIALLGWLSTQGSLGNPIKWAVHRSSPAYLTDPLLTEIERRAFRFFWEQADPNTGLVKDRASNVGPADNYTVASIASTGYALAALPIAVQHHWITSQQGYERALITLRFVVEKMPNVHGWYYHFVDMHTGERVWNCELSSIDTALLLLGALSAGAQWPATEVQRLADTMYTRLDWQWMLTNGGQDPQKRVLSMGWKPESGFLSANWDSYSEGIMLYLLGIGAPKNPLPAACWWAWTRPRYTYHGLTSFVGGPIFLHEMPYEFFDFRGWRDRDGWNYWRNAANGVEINRLFCLDHRKERKTYAAGMWGLNASDGPDGYNAYGVPKPEDGTVSPTGAIAAILFEPNQACAIAHAMYSQFHERLWGRYGFSNAFNLDRDWFDKDVIGIDLGMALLGIEDARTGFEWRRIAALPSTKRAWQRIGFSPSDVTEGK</sequence>
<protein>
    <submittedName>
        <fullName evidence="2">Uncharacterized protein conserved in bacteria</fullName>
    </submittedName>
</protein>
<dbReference type="AlphaFoldDB" id="S0ETG5"/>
<dbReference type="Proteomes" id="UP000014227">
    <property type="component" value="Chromosome I"/>
</dbReference>
<dbReference type="Gene3D" id="1.50.10.140">
    <property type="match status" value="1"/>
</dbReference>
<dbReference type="EMBL" id="HF951689">
    <property type="protein sequence ID" value="CCW34756.1"/>
    <property type="molecule type" value="Genomic_DNA"/>
</dbReference>
<dbReference type="OrthoDB" id="9778359at2"/>
<organism evidence="2 3">
    <name type="scientific">Chthonomonas calidirosea (strain DSM 23976 / ICMP 18418 / T49)</name>
    <dbReference type="NCBI Taxonomy" id="1303518"/>
    <lineage>
        <taxon>Bacteria</taxon>
        <taxon>Bacillati</taxon>
        <taxon>Armatimonadota</taxon>
        <taxon>Chthonomonadia</taxon>
        <taxon>Chthonomonadales</taxon>
        <taxon>Chthonomonadaceae</taxon>
        <taxon>Chthonomonas</taxon>
    </lineage>
</organism>
<evidence type="ECO:0000313" key="3">
    <source>
        <dbReference type="Proteomes" id="UP000014227"/>
    </source>
</evidence>
<evidence type="ECO:0000259" key="1">
    <source>
        <dbReference type="Pfam" id="PF10091"/>
    </source>
</evidence>
<dbReference type="Pfam" id="PF10091">
    <property type="entry name" value="Glycoamylase"/>
    <property type="match status" value="1"/>
</dbReference>
<proteinExistence type="predicted"/>
<gene>
    <name evidence="2" type="ORF">CCALI_00934</name>
</gene>
<dbReference type="STRING" id="454171.CP488_00221"/>
<name>S0ETG5_CHTCT</name>
<dbReference type="eggNOG" id="COG5368">
    <property type="taxonomic scope" value="Bacteria"/>
</dbReference>
<keyword evidence="3" id="KW-1185">Reference proteome</keyword>
<dbReference type="HOGENOM" id="CLU_023287_0_1_0"/>
<reference evidence="3" key="1">
    <citation type="submission" date="2013-03" db="EMBL/GenBank/DDBJ databases">
        <title>Genome sequence of Chthonomonas calidirosea, the first sequenced genome from the Armatimonadetes phylum (formally candidate division OP10).</title>
        <authorList>
            <person name="Lee K.C.Y."/>
            <person name="Morgan X.C."/>
            <person name="Dunfield P.F."/>
            <person name="Tamas I."/>
            <person name="Houghton K.M."/>
            <person name="Vyssotski M."/>
            <person name="Ryan J.L.J."/>
            <person name="Lagutin K."/>
            <person name="McDonald I.R."/>
            <person name="Stott M.B."/>
        </authorList>
    </citation>
    <scope>NUCLEOTIDE SEQUENCE [LARGE SCALE GENOMIC DNA]</scope>
    <source>
        <strain evidence="3">DSM 23976 / ICMP 18418 / T49</strain>
    </source>
</reference>
<dbReference type="KEGG" id="ccz:CCALI_00934"/>
<evidence type="ECO:0000313" key="2">
    <source>
        <dbReference type="EMBL" id="CCW34756.1"/>
    </source>
</evidence>
<accession>S0ETG5</accession>
<dbReference type="InterPro" id="IPR019282">
    <property type="entry name" value="Glycoamylase-like_cons_dom"/>
</dbReference>
<feature type="domain" description="Glycoamylase-like" evidence="1">
    <location>
        <begin position="216"/>
        <end position="418"/>
    </location>
</feature>
<dbReference type="InParanoid" id="S0ETG5"/>
<dbReference type="PATRIC" id="fig|1303518.3.peg.946"/>